<protein>
    <submittedName>
        <fullName evidence="9">Trimeric intracellular cation channel family protein</fullName>
    </submittedName>
</protein>
<evidence type="ECO:0000256" key="7">
    <source>
        <dbReference type="SAM" id="Phobius"/>
    </source>
</evidence>
<feature type="domain" description="Glycine transporter" evidence="8">
    <location>
        <begin position="94"/>
        <end position="166"/>
    </location>
</feature>
<evidence type="ECO:0000256" key="2">
    <source>
        <dbReference type="ARBA" id="ARBA00008193"/>
    </source>
</evidence>
<keyword evidence="3" id="KW-1003">Cell membrane</keyword>
<proteinExistence type="inferred from homology"/>
<accession>A0A6N9THB2</accession>
<dbReference type="PANTHER" id="PTHR30506:SF3">
    <property type="entry name" value="UPF0126 INNER MEMBRANE PROTEIN YADS-RELATED"/>
    <property type="match status" value="1"/>
</dbReference>
<dbReference type="InterPro" id="IPR005115">
    <property type="entry name" value="Gly_transporter"/>
</dbReference>
<reference evidence="9 10" key="1">
    <citation type="submission" date="2020-01" db="EMBL/GenBank/DDBJ databases">
        <title>Genomes of bacteria type strains.</title>
        <authorList>
            <person name="Chen J."/>
            <person name="Zhu S."/>
            <person name="Yang J."/>
        </authorList>
    </citation>
    <scope>NUCLEOTIDE SEQUENCE [LARGE SCALE GENOMIC DNA]</scope>
    <source>
        <strain evidence="9 10">LMG 24078</strain>
    </source>
</reference>
<dbReference type="AlphaFoldDB" id="A0A6N9THB2"/>
<feature type="domain" description="Glycine transporter" evidence="8">
    <location>
        <begin position="8"/>
        <end position="80"/>
    </location>
</feature>
<evidence type="ECO:0000259" key="8">
    <source>
        <dbReference type="Pfam" id="PF03458"/>
    </source>
</evidence>
<keyword evidence="10" id="KW-1185">Reference proteome</keyword>
<evidence type="ECO:0000256" key="4">
    <source>
        <dbReference type="ARBA" id="ARBA00022692"/>
    </source>
</evidence>
<feature type="transmembrane region" description="Helical" evidence="7">
    <location>
        <begin position="66"/>
        <end position="84"/>
    </location>
</feature>
<dbReference type="Proteomes" id="UP000471381">
    <property type="component" value="Unassembled WGS sequence"/>
</dbReference>
<dbReference type="PANTHER" id="PTHR30506">
    <property type="entry name" value="INNER MEMBRANE PROTEIN"/>
    <property type="match status" value="1"/>
</dbReference>
<feature type="transmembrane region" description="Helical" evidence="7">
    <location>
        <begin position="91"/>
        <end position="112"/>
    </location>
</feature>
<organism evidence="9 10">
    <name type="scientific">Alteromonas genovensis</name>
    <dbReference type="NCBI Taxonomy" id="471225"/>
    <lineage>
        <taxon>Bacteria</taxon>
        <taxon>Pseudomonadati</taxon>
        <taxon>Pseudomonadota</taxon>
        <taxon>Gammaproteobacteria</taxon>
        <taxon>Alteromonadales</taxon>
        <taxon>Alteromonadaceae</taxon>
        <taxon>Alteromonas/Salinimonas group</taxon>
        <taxon>Alteromonas</taxon>
    </lineage>
</organism>
<keyword evidence="4 7" id="KW-0812">Transmembrane</keyword>
<feature type="transmembrane region" description="Helical" evidence="7">
    <location>
        <begin position="172"/>
        <end position="196"/>
    </location>
</feature>
<dbReference type="Pfam" id="PF03458">
    <property type="entry name" value="Gly_transporter"/>
    <property type="match status" value="2"/>
</dbReference>
<name>A0A6N9THB2_9ALTE</name>
<sequence length="217" mass="23550">MTAEYFLVLGLIGVAFFAVAGALLGYEKNISGFGVVVVATVTALGGGTLRDILLSKPIFWIETPDYLYSTYAAIIATVLLIRYLPSVNNYYFLVVDAIGMAIFNIMGIEKALISGSGLVVAITMGITTGIFGSLIRDVICREVPSVMRNEPYASACLAGGLVYAALFSQDISYIWCILGSLITTISLRLGSLHWGWHITIFRKKDREVSQKSEVQNS</sequence>
<evidence type="ECO:0000256" key="3">
    <source>
        <dbReference type="ARBA" id="ARBA00022475"/>
    </source>
</evidence>
<evidence type="ECO:0000256" key="1">
    <source>
        <dbReference type="ARBA" id="ARBA00004651"/>
    </source>
</evidence>
<evidence type="ECO:0000256" key="5">
    <source>
        <dbReference type="ARBA" id="ARBA00022989"/>
    </source>
</evidence>
<feature type="transmembrane region" description="Helical" evidence="7">
    <location>
        <begin position="6"/>
        <end position="26"/>
    </location>
</feature>
<comment type="similarity">
    <text evidence="2">Belongs to the UPF0126 family.</text>
</comment>
<evidence type="ECO:0000313" key="10">
    <source>
        <dbReference type="Proteomes" id="UP000471381"/>
    </source>
</evidence>
<dbReference type="EMBL" id="JAAAWO010000010">
    <property type="protein sequence ID" value="NDW16540.1"/>
    <property type="molecule type" value="Genomic_DNA"/>
</dbReference>
<feature type="transmembrane region" description="Helical" evidence="7">
    <location>
        <begin position="151"/>
        <end position="166"/>
    </location>
</feature>
<evidence type="ECO:0000313" key="9">
    <source>
        <dbReference type="EMBL" id="NDW16540.1"/>
    </source>
</evidence>
<keyword evidence="6 7" id="KW-0472">Membrane</keyword>
<keyword evidence="5 7" id="KW-1133">Transmembrane helix</keyword>
<dbReference type="RefSeq" id="WP_163107148.1">
    <property type="nucleotide sequence ID" value="NZ_JAAAWO010000010.1"/>
</dbReference>
<gene>
    <name evidence="9" type="ORF">GTQ48_13560</name>
</gene>
<comment type="caution">
    <text evidence="9">The sequence shown here is derived from an EMBL/GenBank/DDBJ whole genome shotgun (WGS) entry which is preliminary data.</text>
</comment>
<feature type="transmembrane region" description="Helical" evidence="7">
    <location>
        <begin position="118"/>
        <end position="139"/>
    </location>
</feature>
<dbReference type="GO" id="GO:0005886">
    <property type="term" value="C:plasma membrane"/>
    <property type="evidence" value="ECO:0007669"/>
    <property type="project" value="UniProtKB-SubCell"/>
</dbReference>
<feature type="transmembrane region" description="Helical" evidence="7">
    <location>
        <begin position="33"/>
        <end position="54"/>
    </location>
</feature>
<comment type="subcellular location">
    <subcellularLocation>
        <location evidence="1">Cell membrane</location>
        <topology evidence="1">Multi-pass membrane protein</topology>
    </subcellularLocation>
</comment>
<evidence type="ECO:0000256" key="6">
    <source>
        <dbReference type="ARBA" id="ARBA00023136"/>
    </source>
</evidence>